<evidence type="ECO:0000313" key="5">
    <source>
        <dbReference type="Proteomes" id="UP000663853"/>
    </source>
</evidence>
<dbReference type="GO" id="GO:0003723">
    <property type="term" value="F:RNA binding"/>
    <property type="evidence" value="ECO:0007669"/>
    <property type="project" value="UniProtKB-UniRule"/>
</dbReference>
<keyword evidence="1" id="KW-0694">RNA-binding</keyword>
<protein>
    <recommendedName>
        <fullName evidence="3">RRM domain-containing protein</fullName>
    </recommendedName>
</protein>
<dbReference type="PANTHER" id="PTHR31987:SF11">
    <property type="entry name" value="DUF2433 DOMAIN-CONTAINING PROTEIN"/>
    <property type="match status" value="1"/>
</dbReference>
<dbReference type="InterPro" id="IPR018829">
    <property type="entry name" value="DUF2433"/>
</dbReference>
<name>A0A8H2XDR5_9AGAM</name>
<feature type="domain" description="RRM" evidence="3">
    <location>
        <begin position="507"/>
        <end position="587"/>
    </location>
</feature>
<sequence length="648" mass="69310">MSGVNTSTAVLDAGSGRILCIADIRGHISSLNQLARDARAVAIIHTGDFGFFEPSSVDRISDRTLRHLVSYSPLISQDDRPNLLAPDSPLRNFITSNSTFQLSEFPQLLAGQITLQVPVYTVWGACEDVTILENFRSGTYTINNLHILDEATTRRIDVGGVSLRLLGLGGALVPHKLFDNGDGRATIAGGQGTMWTTVLQMGELLDTARRVYDATETRLLITHASPGREGILAQLALATRADLTVSAGLHFRHASSYNEFSVQEDMDGFRNKLVKGKETFDRVWENVKTQVEAVVDERQRILLESTLAMIDRIPPPVPPAGPNPTGPIPGEEPAWKNCWNWNLCDASYGSLILEVKDGRISAEVKSQGFNYGYRKNTTQSTQAQNVNATKPPTAAASPAPKPKSAPGTKPGTPAPAPGPGTKPTTPAPATKPTTPAFSKPGTPVNGKRGKRGSVDDSAESPAVEDGGLVDGFADSKPSDWNLDSVKSQDGRSTGAQTPPSGPRRHPWTIYMRPLPIPVTEDEIRTFFGESASLITNIKIPIDYKTPAQPQRGFAYVEFADEEGMKTGLEKHGETIQSMRPSVEVSNPTDHSSSHRGSFRGRGGGPGRGTQGKPESRFGGLNRMGQQALAAATGKGPGPGKQGASSAAK</sequence>
<feature type="compositionally biased region" description="Low complexity" evidence="2">
    <location>
        <begin position="388"/>
        <end position="411"/>
    </location>
</feature>
<feature type="compositionally biased region" description="Polar residues" evidence="2">
    <location>
        <begin position="375"/>
        <end position="387"/>
    </location>
</feature>
<dbReference type="SUPFAM" id="SSF54928">
    <property type="entry name" value="RNA-binding domain, RBD"/>
    <property type="match status" value="1"/>
</dbReference>
<dbReference type="EMBL" id="CAJMXA010000269">
    <property type="protein sequence ID" value="CAE6423559.1"/>
    <property type="molecule type" value="Genomic_DNA"/>
</dbReference>
<dbReference type="InterPro" id="IPR012677">
    <property type="entry name" value="Nucleotide-bd_a/b_plait_sf"/>
</dbReference>
<accession>A0A8H2XDR5</accession>
<evidence type="ECO:0000313" key="4">
    <source>
        <dbReference type="EMBL" id="CAE6423559.1"/>
    </source>
</evidence>
<gene>
    <name evidence="4" type="ORF">RDB_LOCUS15491</name>
</gene>
<dbReference type="SMART" id="SM00360">
    <property type="entry name" value="RRM"/>
    <property type="match status" value="1"/>
</dbReference>
<dbReference type="PROSITE" id="PS50102">
    <property type="entry name" value="RRM"/>
    <property type="match status" value="1"/>
</dbReference>
<feature type="compositionally biased region" description="Gly residues" evidence="2">
    <location>
        <begin position="599"/>
        <end position="609"/>
    </location>
</feature>
<feature type="region of interest" description="Disordered" evidence="2">
    <location>
        <begin position="373"/>
        <end position="508"/>
    </location>
</feature>
<dbReference type="Proteomes" id="UP000663853">
    <property type="component" value="Unassembled WGS sequence"/>
</dbReference>
<dbReference type="Gene3D" id="3.30.70.330">
    <property type="match status" value="1"/>
</dbReference>
<proteinExistence type="predicted"/>
<dbReference type="Pfam" id="PF00076">
    <property type="entry name" value="RRM_1"/>
    <property type="match status" value="1"/>
</dbReference>
<dbReference type="InterPro" id="IPR029052">
    <property type="entry name" value="Metallo-depent_PP-like"/>
</dbReference>
<evidence type="ECO:0000259" key="3">
    <source>
        <dbReference type="PROSITE" id="PS50102"/>
    </source>
</evidence>
<feature type="compositionally biased region" description="Low complexity" evidence="2">
    <location>
        <begin position="421"/>
        <end position="436"/>
    </location>
</feature>
<dbReference type="InterPro" id="IPR035979">
    <property type="entry name" value="RBD_domain_sf"/>
</dbReference>
<feature type="compositionally biased region" description="Polar residues" evidence="2">
    <location>
        <begin position="484"/>
        <end position="498"/>
    </location>
</feature>
<evidence type="ECO:0000256" key="2">
    <source>
        <dbReference type="SAM" id="MobiDB-lite"/>
    </source>
</evidence>
<reference evidence="4" key="1">
    <citation type="submission" date="2021-01" db="EMBL/GenBank/DDBJ databases">
        <authorList>
            <person name="Kaushik A."/>
        </authorList>
    </citation>
    <scope>NUCLEOTIDE SEQUENCE</scope>
    <source>
        <strain evidence="4">AG6-10EEA</strain>
    </source>
</reference>
<dbReference type="InterPro" id="IPR000504">
    <property type="entry name" value="RRM_dom"/>
</dbReference>
<dbReference type="InterPro" id="IPR052743">
    <property type="entry name" value="Glutaminase_GtaA"/>
</dbReference>
<dbReference type="PANTHER" id="PTHR31987">
    <property type="entry name" value="GLUTAMINASE A-RELATED"/>
    <property type="match status" value="1"/>
</dbReference>
<dbReference type="Pfam" id="PF10360">
    <property type="entry name" value="DUF2433"/>
    <property type="match status" value="1"/>
</dbReference>
<organism evidence="4 5">
    <name type="scientific">Rhizoctonia solani</name>
    <dbReference type="NCBI Taxonomy" id="456999"/>
    <lineage>
        <taxon>Eukaryota</taxon>
        <taxon>Fungi</taxon>
        <taxon>Dikarya</taxon>
        <taxon>Basidiomycota</taxon>
        <taxon>Agaricomycotina</taxon>
        <taxon>Agaricomycetes</taxon>
        <taxon>Cantharellales</taxon>
        <taxon>Ceratobasidiaceae</taxon>
        <taxon>Rhizoctonia</taxon>
    </lineage>
</organism>
<comment type="caution">
    <text evidence="4">The sequence shown here is derived from an EMBL/GenBank/DDBJ whole genome shotgun (WGS) entry which is preliminary data.</text>
</comment>
<feature type="region of interest" description="Disordered" evidence="2">
    <location>
        <begin position="576"/>
        <end position="648"/>
    </location>
</feature>
<evidence type="ECO:0000256" key="1">
    <source>
        <dbReference type="PROSITE-ProRule" id="PRU00176"/>
    </source>
</evidence>
<dbReference type="AlphaFoldDB" id="A0A8H2XDR5"/>
<feature type="compositionally biased region" description="Polar residues" evidence="2">
    <location>
        <begin position="576"/>
        <end position="590"/>
    </location>
</feature>
<dbReference type="SUPFAM" id="SSF56300">
    <property type="entry name" value="Metallo-dependent phosphatases"/>
    <property type="match status" value="1"/>
</dbReference>